<dbReference type="AlphaFoldDB" id="A0A151I5E5"/>
<organism evidence="1 2">
    <name type="scientific">Atta colombica</name>
    <dbReference type="NCBI Taxonomy" id="520822"/>
    <lineage>
        <taxon>Eukaryota</taxon>
        <taxon>Metazoa</taxon>
        <taxon>Ecdysozoa</taxon>
        <taxon>Arthropoda</taxon>
        <taxon>Hexapoda</taxon>
        <taxon>Insecta</taxon>
        <taxon>Pterygota</taxon>
        <taxon>Neoptera</taxon>
        <taxon>Endopterygota</taxon>
        <taxon>Hymenoptera</taxon>
        <taxon>Apocrita</taxon>
        <taxon>Aculeata</taxon>
        <taxon>Formicoidea</taxon>
        <taxon>Formicidae</taxon>
        <taxon>Myrmicinae</taxon>
        <taxon>Atta</taxon>
    </lineage>
</organism>
<dbReference type="PANTHER" id="PTHR33198:SF20">
    <property type="entry name" value="RETROTRANSPOSON GAG DOMAIN-CONTAINING PROTEIN"/>
    <property type="match status" value="1"/>
</dbReference>
<reference evidence="1 2" key="1">
    <citation type="submission" date="2015-09" db="EMBL/GenBank/DDBJ databases">
        <title>Atta colombica WGS genome.</title>
        <authorList>
            <person name="Nygaard S."/>
            <person name="Hu H."/>
            <person name="Boomsma J."/>
            <person name="Zhang G."/>
        </authorList>
    </citation>
    <scope>NUCLEOTIDE SEQUENCE [LARGE SCALE GENOMIC DNA]</scope>
    <source>
        <strain evidence="1">Treedump-2</strain>
        <tissue evidence="1">Whole body</tissue>
    </source>
</reference>
<dbReference type="STRING" id="520822.A0A151I5E5"/>
<proteinExistence type="predicted"/>
<gene>
    <name evidence="1" type="ORF">ALC53_04341</name>
</gene>
<evidence type="ECO:0000313" key="1">
    <source>
        <dbReference type="EMBL" id="KYM85980.1"/>
    </source>
</evidence>
<dbReference type="PANTHER" id="PTHR33198">
    <property type="entry name" value="ANK_REP_REGION DOMAIN-CONTAINING PROTEIN-RELATED"/>
    <property type="match status" value="1"/>
</dbReference>
<name>A0A151I5E5_9HYME</name>
<accession>A0A151I5E5</accession>
<evidence type="ECO:0000313" key="2">
    <source>
        <dbReference type="Proteomes" id="UP000078540"/>
    </source>
</evidence>
<keyword evidence="2" id="KW-1185">Reference proteome</keyword>
<protein>
    <submittedName>
        <fullName evidence="1">Uncharacterized protein</fullName>
    </submittedName>
</protein>
<dbReference type="EMBL" id="KQ976446">
    <property type="protein sequence ID" value="KYM85980.1"/>
    <property type="molecule type" value="Genomic_DNA"/>
</dbReference>
<sequence>MCYSMEEYAKEILLQVLPKFTIYFSSKKNMIFERCKLNSRSQLPDENVDSFITTLYLLAKHCEYNQRCGTIKDELIRDRIVIRNSKTSERLQLKADLTLSDAITIR</sequence>
<dbReference type="Proteomes" id="UP000078540">
    <property type="component" value="Unassembled WGS sequence"/>
</dbReference>